<name>A0A6N7VC59_9FIRM</name>
<protein>
    <recommendedName>
        <fullName evidence="3">DUF4276 family protein</fullName>
    </recommendedName>
</protein>
<organism evidence="1 2">
    <name type="scientific">Holdemanella porci</name>
    <dbReference type="NCBI Taxonomy" id="2652276"/>
    <lineage>
        <taxon>Bacteria</taxon>
        <taxon>Bacillati</taxon>
        <taxon>Bacillota</taxon>
        <taxon>Erysipelotrichia</taxon>
        <taxon>Erysipelotrichales</taxon>
        <taxon>Erysipelotrichaceae</taxon>
        <taxon>Holdemanella</taxon>
    </lineage>
</organism>
<dbReference type="GeneID" id="93157725"/>
<dbReference type="Proteomes" id="UP000434241">
    <property type="component" value="Unassembled WGS sequence"/>
</dbReference>
<evidence type="ECO:0000313" key="1">
    <source>
        <dbReference type="EMBL" id="MSS55371.1"/>
    </source>
</evidence>
<dbReference type="AlphaFoldDB" id="A0A6N7VC59"/>
<evidence type="ECO:0000313" key="2">
    <source>
        <dbReference type="Proteomes" id="UP000434241"/>
    </source>
</evidence>
<sequence length="167" mass="19334">MSKNIYHFFVEGEGERAIINTLKTDFQCIQAGKVDVFNVIQNKLNKNILMKLKPGTIVILVFDTDKDETDILDYNLHFLKKQSNVKKVIIIPEVKNLEDELVRSCNIANVKELMKSKSNSEYKSDLAKCKNLKQVLINHHFDINSFWNQNPKGAFTKYKNDSNLIKK</sequence>
<dbReference type="RefSeq" id="WP_154555125.1">
    <property type="nucleotide sequence ID" value="NZ_JBQHXC010000063.1"/>
</dbReference>
<accession>A0A6N7VC59</accession>
<evidence type="ECO:0008006" key="3">
    <source>
        <dbReference type="Google" id="ProtNLM"/>
    </source>
</evidence>
<gene>
    <name evidence="1" type="ORF">FYJ55_00215</name>
</gene>
<reference evidence="1 2" key="1">
    <citation type="submission" date="2019-08" db="EMBL/GenBank/DDBJ databases">
        <title>In-depth cultivation of the pig gut microbiome towards novel bacterial diversity and tailored functional studies.</title>
        <authorList>
            <person name="Wylensek D."/>
            <person name="Hitch T.C.A."/>
            <person name="Clavel T."/>
        </authorList>
    </citation>
    <scope>NUCLEOTIDE SEQUENCE [LARGE SCALE GENOMIC DNA]</scope>
    <source>
        <strain evidence="1 2">LKV-472-APC-3</strain>
    </source>
</reference>
<comment type="caution">
    <text evidence="1">The sequence shown here is derived from an EMBL/GenBank/DDBJ whole genome shotgun (WGS) entry which is preliminary data.</text>
</comment>
<keyword evidence="2" id="KW-1185">Reference proteome</keyword>
<dbReference type="EMBL" id="VUMR01000001">
    <property type="protein sequence ID" value="MSS55371.1"/>
    <property type="molecule type" value="Genomic_DNA"/>
</dbReference>
<proteinExistence type="predicted"/>